<name>A0A5J4NJD8_9TREM</name>
<dbReference type="Proteomes" id="UP000324629">
    <property type="component" value="Unassembled WGS sequence"/>
</dbReference>
<evidence type="ECO:0000313" key="3">
    <source>
        <dbReference type="EMBL" id="KAA3675642.1"/>
    </source>
</evidence>
<evidence type="ECO:0000259" key="2">
    <source>
        <dbReference type="PROSITE" id="PS50222"/>
    </source>
</evidence>
<dbReference type="FunFam" id="1.10.238.10:FF:000001">
    <property type="entry name" value="Calmodulin 1"/>
    <property type="match status" value="1"/>
</dbReference>
<dbReference type="Gene3D" id="1.10.238.10">
    <property type="entry name" value="EF-hand"/>
    <property type="match status" value="2"/>
</dbReference>
<dbReference type="EMBL" id="QNGE01002402">
    <property type="protein sequence ID" value="KAA3675642.1"/>
    <property type="molecule type" value="Genomic_DNA"/>
</dbReference>
<dbReference type="InterPro" id="IPR002048">
    <property type="entry name" value="EF_hand_dom"/>
</dbReference>
<dbReference type="GO" id="GO:0005509">
    <property type="term" value="F:calcium ion binding"/>
    <property type="evidence" value="ECO:0007669"/>
    <property type="project" value="InterPro"/>
</dbReference>
<evidence type="ECO:0000256" key="1">
    <source>
        <dbReference type="ARBA" id="ARBA00022737"/>
    </source>
</evidence>
<protein>
    <submittedName>
        <fullName evidence="3">Calmodulin</fullName>
    </submittedName>
</protein>
<keyword evidence="1" id="KW-0677">Repeat</keyword>
<dbReference type="InterPro" id="IPR011992">
    <property type="entry name" value="EF-hand-dom_pair"/>
</dbReference>
<dbReference type="PANTHER" id="PTHR23048:SF0">
    <property type="entry name" value="CALMODULIN LIKE 3"/>
    <property type="match status" value="1"/>
</dbReference>
<evidence type="ECO:0000313" key="4">
    <source>
        <dbReference type="Proteomes" id="UP000324629"/>
    </source>
</evidence>
<dbReference type="AlphaFoldDB" id="A0A5J4NJD8"/>
<gene>
    <name evidence="3" type="ORF">DEA37_0004632</name>
</gene>
<dbReference type="PANTHER" id="PTHR23048">
    <property type="entry name" value="MYOSIN LIGHT CHAIN 1, 3"/>
    <property type="match status" value="1"/>
</dbReference>
<organism evidence="3 4">
    <name type="scientific">Paragonimus westermani</name>
    <dbReference type="NCBI Taxonomy" id="34504"/>
    <lineage>
        <taxon>Eukaryota</taxon>
        <taxon>Metazoa</taxon>
        <taxon>Spiralia</taxon>
        <taxon>Lophotrochozoa</taxon>
        <taxon>Platyhelminthes</taxon>
        <taxon>Trematoda</taxon>
        <taxon>Digenea</taxon>
        <taxon>Plagiorchiida</taxon>
        <taxon>Troglotremata</taxon>
        <taxon>Troglotrematidae</taxon>
        <taxon>Paragonimus</taxon>
    </lineage>
</organism>
<dbReference type="InterPro" id="IPR050230">
    <property type="entry name" value="CALM/Myosin/TropC-like"/>
</dbReference>
<accession>A0A5J4NJD8</accession>
<reference evidence="3 4" key="1">
    <citation type="journal article" date="2019" name="Gigascience">
        <title>Whole-genome sequence of the oriental lung fluke Paragonimus westermani.</title>
        <authorList>
            <person name="Oey H."/>
            <person name="Zakrzewski M."/>
            <person name="Narain K."/>
            <person name="Devi K.R."/>
            <person name="Agatsuma T."/>
            <person name="Nawaratna S."/>
            <person name="Gobert G.N."/>
            <person name="Jones M.K."/>
            <person name="Ragan M.A."/>
            <person name="McManus D.P."/>
            <person name="Krause L."/>
        </authorList>
    </citation>
    <scope>NUCLEOTIDE SEQUENCE [LARGE SCALE GENOMIC DNA]</scope>
    <source>
        <strain evidence="3 4">IND2009</strain>
    </source>
</reference>
<dbReference type="PROSITE" id="PS50222">
    <property type="entry name" value="EF_HAND_2"/>
    <property type="match status" value="2"/>
</dbReference>
<proteinExistence type="predicted"/>
<keyword evidence="4" id="KW-1185">Reference proteome</keyword>
<comment type="caution">
    <text evidence="3">The sequence shown here is derived from an EMBL/GenBank/DDBJ whole genome shotgun (WGS) entry which is preliminary data.</text>
</comment>
<dbReference type="GO" id="GO:0016460">
    <property type="term" value="C:myosin II complex"/>
    <property type="evidence" value="ECO:0007669"/>
    <property type="project" value="TreeGrafter"/>
</dbReference>
<feature type="domain" description="EF-hand" evidence="2">
    <location>
        <begin position="84"/>
        <end position="119"/>
    </location>
</feature>
<sequence length="152" mass="17397">MKFTELMDHEQEEIKKGFRLFDPNNIGSIKTAQLGDLFRWLKLIPTTAQIQALCAQLDPNKTGRILAPFVYNAIASMWPSQPTELETKAWQAFLTFDKLDRGKLSSEEMRKILTTSGLEPVPENEVKKILKQNADPKDGSIEYGTLIRMWLK</sequence>
<feature type="domain" description="EF-hand" evidence="2">
    <location>
        <begin position="9"/>
        <end position="44"/>
    </location>
</feature>
<dbReference type="SUPFAM" id="SSF47473">
    <property type="entry name" value="EF-hand"/>
    <property type="match status" value="1"/>
</dbReference>